<dbReference type="HOGENOM" id="CLU_2320740_0_0_1"/>
<dbReference type="EMBL" id="KL197729">
    <property type="protein sequence ID" value="KDQ54260.1"/>
    <property type="molecule type" value="Genomic_DNA"/>
</dbReference>
<feature type="region of interest" description="Disordered" evidence="1">
    <location>
        <begin position="16"/>
        <end position="43"/>
    </location>
</feature>
<keyword evidence="3" id="KW-1185">Reference proteome</keyword>
<evidence type="ECO:0000313" key="3">
    <source>
        <dbReference type="Proteomes" id="UP000027265"/>
    </source>
</evidence>
<evidence type="ECO:0000256" key="1">
    <source>
        <dbReference type="SAM" id="MobiDB-lite"/>
    </source>
</evidence>
<dbReference type="Proteomes" id="UP000027265">
    <property type="component" value="Unassembled WGS sequence"/>
</dbReference>
<accession>A0A067PK87</accession>
<dbReference type="AlphaFoldDB" id="A0A067PK87"/>
<proteinExistence type="predicted"/>
<evidence type="ECO:0000313" key="2">
    <source>
        <dbReference type="EMBL" id="KDQ54260.1"/>
    </source>
</evidence>
<reference evidence="3" key="1">
    <citation type="journal article" date="2014" name="Proc. Natl. Acad. Sci. U.S.A.">
        <title>Extensive sampling of basidiomycete genomes demonstrates inadequacy of the white-rot/brown-rot paradigm for wood decay fungi.</title>
        <authorList>
            <person name="Riley R."/>
            <person name="Salamov A.A."/>
            <person name="Brown D.W."/>
            <person name="Nagy L.G."/>
            <person name="Floudas D."/>
            <person name="Held B.W."/>
            <person name="Levasseur A."/>
            <person name="Lombard V."/>
            <person name="Morin E."/>
            <person name="Otillar R."/>
            <person name="Lindquist E.A."/>
            <person name="Sun H."/>
            <person name="LaButti K.M."/>
            <person name="Schmutz J."/>
            <person name="Jabbour D."/>
            <person name="Luo H."/>
            <person name="Baker S.E."/>
            <person name="Pisabarro A.G."/>
            <person name="Walton J.D."/>
            <person name="Blanchette R.A."/>
            <person name="Henrissat B."/>
            <person name="Martin F."/>
            <person name="Cullen D."/>
            <person name="Hibbett D.S."/>
            <person name="Grigoriev I.V."/>
        </authorList>
    </citation>
    <scope>NUCLEOTIDE SEQUENCE [LARGE SCALE GENOMIC DNA]</scope>
    <source>
        <strain evidence="3">MUCL 33604</strain>
    </source>
</reference>
<name>A0A067PK87_9AGAM</name>
<organism evidence="2 3">
    <name type="scientific">Jaapia argillacea MUCL 33604</name>
    <dbReference type="NCBI Taxonomy" id="933084"/>
    <lineage>
        <taxon>Eukaryota</taxon>
        <taxon>Fungi</taxon>
        <taxon>Dikarya</taxon>
        <taxon>Basidiomycota</taxon>
        <taxon>Agaricomycotina</taxon>
        <taxon>Agaricomycetes</taxon>
        <taxon>Agaricomycetidae</taxon>
        <taxon>Jaapiales</taxon>
        <taxon>Jaapiaceae</taxon>
        <taxon>Jaapia</taxon>
    </lineage>
</organism>
<gene>
    <name evidence="2" type="ORF">JAAARDRAFT_38426</name>
</gene>
<dbReference type="InParanoid" id="A0A067PK87"/>
<sequence>MSGMTSADGGFEWLSVSRHATGSEGHKRDYGDHEGQSIRHRLPHEQAVNLIRWESMKGLSELESQAHPAPQARRVVVLERTSYPRDSSNTVGVRRTPTM</sequence>
<feature type="compositionally biased region" description="Basic and acidic residues" evidence="1">
    <location>
        <begin position="24"/>
        <end position="37"/>
    </location>
</feature>
<protein>
    <submittedName>
        <fullName evidence="2">Uncharacterized protein</fullName>
    </submittedName>
</protein>